<dbReference type="InParanoid" id="A0A330L394"/>
<dbReference type="Proteomes" id="UP000248168">
    <property type="component" value="Unassembled WGS sequence"/>
</dbReference>
<dbReference type="Gene3D" id="1.10.287.1490">
    <property type="match status" value="1"/>
</dbReference>
<dbReference type="AlphaFoldDB" id="A0A330L394"/>
<feature type="coiled-coil region" evidence="1">
    <location>
        <begin position="94"/>
        <end position="135"/>
    </location>
</feature>
<organism evidence="2 3">
    <name type="scientific">Nitrospira lenta</name>
    <dbReference type="NCBI Taxonomy" id="1436998"/>
    <lineage>
        <taxon>Bacteria</taxon>
        <taxon>Pseudomonadati</taxon>
        <taxon>Nitrospirota</taxon>
        <taxon>Nitrospiria</taxon>
        <taxon>Nitrospirales</taxon>
        <taxon>Nitrospiraceae</taxon>
        <taxon>Nitrospira</taxon>
    </lineage>
</organism>
<proteinExistence type="predicted"/>
<accession>A0A330L394</accession>
<reference evidence="3" key="1">
    <citation type="submission" date="2018-04" db="EMBL/GenBank/DDBJ databases">
        <authorList>
            <person name="Lucker S."/>
            <person name="Sakoula D."/>
        </authorList>
    </citation>
    <scope>NUCLEOTIDE SEQUENCE [LARGE SCALE GENOMIC DNA]</scope>
</reference>
<dbReference type="PROSITE" id="PS51257">
    <property type="entry name" value="PROKAR_LIPOPROTEIN"/>
    <property type="match status" value="1"/>
</dbReference>
<gene>
    <name evidence="2" type="ORF">NITLEN_10408</name>
</gene>
<dbReference type="RefSeq" id="WP_121987871.1">
    <property type="nucleotide sequence ID" value="NZ_OUNR01000001.1"/>
</dbReference>
<name>A0A330L394_9BACT</name>
<protein>
    <submittedName>
        <fullName evidence="2">Uncharacterized protein</fullName>
    </submittedName>
</protein>
<dbReference type="OrthoDB" id="9787778at2"/>
<dbReference type="EMBL" id="OUNR01000001">
    <property type="protein sequence ID" value="SPP63322.1"/>
    <property type="molecule type" value="Genomic_DNA"/>
</dbReference>
<feature type="coiled-coil region" evidence="1">
    <location>
        <begin position="24"/>
        <end position="61"/>
    </location>
</feature>
<evidence type="ECO:0000313" key="3">
    <source>
        <dbReference type="Proteomes" id="UP000248168"/>
    </source>
</evidence>
<keyword evidence="3" id="KW-1185">Reference proteome</keyword>
<keyword evidence="1" id="KW-0175">Coiled coil</keyword>
<evidence type="ECO:0000256" key="1">
    <source>
        <dbReference type="SAM" id="Coils"/>
    </source>
</evidence>
<dbReference type="SUPFAM" id="SSF81585">
    <property type="entry name" value="PsbU/PolX domain-like"/>
    <property type="match status" value="1"/>
</dbReference>
<evidence type="ECO:0000313" key="2">
    <source>
        <dbReference type="EMBL" id="SPP63322.1"/>
    </source>
</evidence>
<sequence>MRREWILSVLVVVAMMTSGCVVSNKKYQDALADADSAKMELEKTRQQKNAMEQQVKTLKELNVKFGGEAQAARDELQRIEHGRDKERGSLDTRTKELEDKLKAVSSQNRNVRAEYEDVKRHNETLKSLVARYQKELKDRSRSVTGSLTPSAALPPLPGAAPMAPAPSAPVAGSAAMNVNKASASDMVLFLGLKKDEADRIVTNRPYRVKGELVAKNVVPKETFDMIKDRISVSP</sequence>